<name>A0AB36TJK5_ACETH</name>
<evidence type="ECO:0000313" key="1">
    <source>
        <dbReference type="EMBL" id="PFH04003.1"/>
    </source>
</evidence>
<evidence type="ECO:0000313" key="2">
    <source>
        <dbReference type="Proteomes" id="UP000223596"/>
    </source>
</evidence>
<reference evidence="1 2" key="1">
    <citation type="submission" date="2017-09" db="EMBL/GenBank/DDBJ databases">
        <title>Evaluation of Pacific Biosciences Sequencing Technology to Finishing C. thermocellum Genome Sequences.</title>
        <authorList>
            <person name="Brown S."/>
        </authorList>
    </citation>
    <scope>NUCLEOTIDE SEQUENCE [LARGE SCALE GENOMIC DNA]</scope>
    <source>
        <strain evidence="1 2">AD2</strain>
    </source>
</reference>
<dbReference type="Proteomes" id="UP000223596">
    <property type="component" value="Unassembled WGS sequence"/>
</dbReference>
<dbReference type="EMBL" id="PDBW01000001">
    <property type="protein sequence ID" value="PFH04003.1"/>
    <property type="molecule type" value="Genomic_DNA"/>
</dbReference>
<protein>
    <submittedName>
        <fullName evidence="1">Uncharacterized protein</fullName>
    </submittedName>
</protein>
<dbReference type="AlphaFoldDB" id="A0AB36TJK5"/>
<sequence>MFMDKKILLACAKNTTEYIKNNNGGNFTGFIVDIIRYVNKQKMDSKQKAGQLWRILFNVKNSNIEIIGGGKSIKESYIKFIDEFLCIKKIQNEYKPQNADFCSLDLDEISYVFAWVRRLVKYEKEKVNMEEQKYVKNDVKHGRGKRESEKREKEKYIEPFNTQLAEQLKKLNGSL</sequence>
<accession>A0AB36TJK5</accession>
<proteinExistence type="predicted"/>
<organism evidence="1 2">
    <name type="scientific">Acetivibrio thermocellus AD2</name>
    <dbReference type="NCBI Taxonomy" id="1138384"/>
    <lineage>
        <taxon>Bacteria</taxon>
        <taxon>Bacillati</taxon>
        <taxon>Bacillota</taxon>
        <taxon>Clostridia</taxon>
        <taxon>Eubacteriales</taxon>
        <taxon>Oscillospiraceae</taxon>
        <taxon>Acetivibrio</taxon>
    </lineage>
</organism>
<comment type="caution">
    <text evidence="1">The sequence shown here is derived from an EMBL/GenBank/DDBJ whole genome shotgun (WGS) entry which is preliminary data.</text>
</comment>
<gene>
    <name evidence="1" type="ORF">M972_112822</name>
</gene>